<keyword evidence="3" id="KW-1185">Reference proteome</keyword>
<reference evidence="2" key="1">
    <citation type="submission" date="2024-04" db="EMBL/GenBank/DDBJ databases">
        <authorList>
            <consortium name="Molecular Ecology Group"/>
        </authorList>
    </citation>
    <scope>NUCLEOTIDE SEQUENCE</scope>
</reference>
<dbReference type="EMBL" id="OZ034831">
    <property type="protein sequence ID" value="CAL1688143.1"/>
    <property type="molecule type" value="Genomic_DNA"/>
</dbReference>
<feature type="region of interest" description="Disordered" evidence="1">
    <location>
        <begin position="1"/>
        <end position="85"/>
    </location>
</feature>
<evidence type="ECO:0000313" key="3">
    <source>
        <dbReference type="Proteomes" id="UP001497644"/>
    </source>
</evidence>
<gene>
    <name evidence="2" type="ORF">LPLAT_LOCUS13268</name>
</gene>
<evidence type="ECO:0000313" key="2">
    <source>
        <dbReference type="EMBL" id="CAL1688143.1"/>
    </source>
</evidence>
<name>A0AAV2P884_9HYME</name>
<evidence type="ECO:0000256" key="1">
    <source>
        <dbReference type="SAM" id="MobiDB-lite"/>
    </source>
</evidence>
<feature type="compositionally biased region" description="Basic and acidic residues" evidence="1">
    <location>
        <begin position="60"/>
        <end position="85"/>
    </location>
</feature>
<organism evidence="2 3">
    <name type="scientific">Lasius platythorax</name>
    <dbReference type="NCBI Taxonomy" id="488582"/>
    <lineage>
        <taxon>Eukaryota</taxon>
        <taxon>Metazoa</taxon>
        <taxon>Ecdysozoa</taxon>
        <taxon>Arthropoda</taxon>
        <taxon>Hexapoda</taxon>
        <taxon>Insecta</taxon>
        <taxon>Pterygota</taxon>
        <taxon>Neoptera</taxon>
        <taxon>Endopterygota</taxon>
        <taxon>Hymenoptera</taxon>
        <taxon>Apocrita</taxon>
        <taxon>Aculeata</taxon>
        <taxon>Formicoidea</taxon>
        <taxon>Formicidae</taxon>
        <taxon>Formicinae</taxon>
        <taxon>Lasius</taxon>
        <taxon>Lasius</taxon>
    </lineage>
</organism>
<accession>A0AAV2P884</accession>
<sequence length="149" mass="16344">MGSHVQATCTNTRAMSSHSSLSSHTNVDSAREGKLAEGKSFGQRSLDNRAPSYRRASLRRGKDADKEGTEDRKTAGSKGREKEKLALLQSQLAYPRGNHSSLREPSGLEIVRKRLPGCSRRSLLSSLHNVERERIGRDSQPTASSGIWA</sequence>
<dbReference type="AlphaFoldDB" id="A0AAV2P884"/>
<protein>
    <submittedName>
        <fullName evidence="2">Uncharacterized protein</fullName>
    </submittedName>
</protein>
<feature type="compositionally biased region" description="Polar residues" evidence="1">
    <location>
        <begin position="1"/>
        <end position="15"/>
    </location>
</feature>
<dbReference type="Proteomes" id="UP001497644">
    <property type="component" value="Chromosome 8"/>
</dbReference>
<proteinExistence type="predicted"/>